<dbReference type="PROSITE" id="PS51257">
    <property type="entry name" value="PROKAR_LIPOPROTEIN"/>
    <property type="match status" value="1"/>
</dbReference>
<keyword evidence="3" id="KW-1185">Reference proteome</keyword>
<reference evidence="2 3" key="1">
    <citation type="submission" date="2018-03" db="EMBL/GenBank/DDBJ databases">
        <title>Genomic Encyclopedia of Type Strains, Phase III (KMG-III): the genomes of soil and plant-associated and newly described type strains.</title>
        <authorList>
            <person name="Whitman W."/>
        </authorList>
    </citation>
    <scope>NUCLEOTIDE SEQUENCE [LARGE SCALE GENOMIC DNA]</scope>
    <source>
        <strain evidence="2 3">CGMCC 1.12700</strain>
    </source>
</reference>
<keyword evidence="1" id="KW-0732">Signal</keyword>
<dbReference type="InterPro" id="IPR011044">
    <property type="entry name" value="Quino_amine_DH_bsu"/>
</dbReference>
<evidence type="ECO:0000313" key="3">
    <source>
        <dbReference type="Proteomes" id="UP000240572"/>
    </source>
</evidence>
<organism evidence="2 3">
    <name type="scientific">Taibaiella chishuiensis</name>
    <dbReference type="NCBI Taxonomy" id="1434707"/>
    <lineage>
        <taxon>Bacteria</taxon>
        <taxon>Pseudomonadati</taxon>
        <taxon>Bacteroidota</taxon>
        <taxon>Chitinophagia</taxon>
        <taxon>Chitinophagales</taxon>
        <taxon>Chitinophagaceae</taxon>
        <taxon>Taibaiella</taxon>
    </lineage>
</organism>
<comment type="caution">
    <text evidence="2">The sequence shown here is derived from an EMBL/GenBank/DDBJ whole genome shotgun (WGS) entry which is preliminary data.</text>
</comment>
<evidence type="ECO:0000313" key="2">
    <source>
        <dbReference type="EMBL" id="PSK92766.1"/>
    </source>
</evidence>
<dbReference type="Proteomes" id="UP000240572">
    <property type="component" value="Unassembled WGS sequence"/>
</dbReference>
<feature type="signal peptide" evidence="1">
    <location>
        <begin position="1"/>
        <end position="30"/>
    </location>
</feature>
<dbReference type="SUPFAM" id="SSF50969">
    <property type="entry name" value="YVTN repeat-like/Quinoprotein amine dehydrogenase"/>
    <property type="match status" value="1"/>
</dbReference>
<dbReference type="RefSeq" id="WP_106522944.1">
    <property type="nucleotide sequence ID" value="NZ_PYGD01000003.1"/>
</dbReference>
<name>A0A2P8D6A6_9BACT</name>
<dbReference type="AlphaFoldDB" id="A0A2P8D6A6"/>
<dbReference type="InterPro" id="IPR015943">
    <property type="entry name" value="WD40/YVTN_repeat-like_dom_sf"/>
</dbReference>
<gene>
    <name evidence="2" type="ORF">B0I18_103348</name>
</gene>
<dbReference type="OrthoDB" id="9773938at2"/>
<dbReference type="InterPro" id="IPR031815">
    <property type="entry name" value="DUF5074"/>
</dbReference>
<dbReference type="PANTHER" id="PTHR47197">
    <property type="entry name" value="PROTEIN NIRF"/>
    <property type="match status" value="1"/>
</dbReference>
<evidence type="ECO:0000256" key="1">
    <source>
        <dbReference type="SAM" id="SignalP"/>
    </source>
</evidence>
<feature type="chain" id="PRO_5015183427" description="YVTN family beta-propeller protein" evidence="1">
    <location>
        <begin position="31"/>
        <end position="365"/>
    </location>
</feature>
<dbReference type="Gene3D" id="2.130.10.10">
    <property type="entry name" value="YVTN repeat-like/Quinoprotein amine dehydrogenase"/>
    <property type="match status" value="1"/>
</dbReference>
<dbReference type="EMBL" id="PYGD01000003">
    <property type="protein sequence ID" value="PSK92766.1"/>
    <property type="molecule type" value="Genomic_DNA"/>
</dbReference>
<dbReference type="Pfam" id="PF16819">
    <property type="entry name" value="DUF5074"/>
    <property type="match status" value="1"/>
</dbReference>
<accession>A0A2P8D6A6</accession>
<sequence>MSRITRQQITQNSRLVAVALLCLLAACVKDKPDTTSPPPAGEGRQVYIADEGAMGNGNASLTVYNIDQGTVSNNVYAQANGGQALGDVLQSMTLLDGNLYLAVNNSDKITIVSQKDFRQTGSIAVPKPRYMLPVSEDKMYVSSLFYAQINIVNPKTMQVTGKIATDYKNTEGMTLLNGKVYACNWDTACSYLYEIDPIGDTITHRIPLAGRAPQQVTVDRDQKLWVLAGNVYKKKTASLTQIDPATRSILKSFVFPDQADVMKPVFNPTKDTLYYLGVNYSGGTAYNGLYRMPISATTLPAQQFIAAQPLQYYWGLGIDPVTGFIYLGDPKGFLQKGSVTIYRQDGSQVNRFDTDLGPGYFLFKP</sequence>
<proteinExistence type="predicted"/>
<dbReference type="PANTHER" id="PTHR47197:SF3">
    <property type="entry name" value="DIHYDRO-HEME D1 DEHYDROGENASE"/>
    <property type="match status" value="1"/>
</dbReference>
<evidence type="ECO:0008006" key="4">
    <source>
        <dbReference type="Google" id="ProtNLM"/>
    </source>
</evidence>
<protein>
    <recommendedName>
        <fullName evidence="4">YVTN family beta-propeller protein</fullName>
    </recommendedName>
</protein>
<dbReference type="InterPro" id="IPR051200">
    <property type="entry name" value="Host-pathogen_enzymatic-act"/>
</dbReference>